<protein>
    <submittedName>
        <fullName evidence="5">SKP1 component</fullName>
    </submittedName>
</protein>
<evidence type="ECO:0000256" key="3">
    <source>
        <dbReference type="ARBA" id="ARBA00022786"/>
    </source>
</evidence>
<proteinExistence type="inferred from homology"/>
<feature type="domain" description="SKP1 component POZ" evidence="4">
    <location>
        <begin position="1"/>
        <end position="62"/>
    </location>
</feature>
<dbReference type="GO" id="GO:0006511">
    <property type="term" value="P:ubiquitin-dependent protein catabolic process"/>
    <property type="evidence" value="ECO:0007669"/>
    <property type="project" value="InterPro"/>
</dbReference>
<dbReference type="UniPathway" id="UPA00143"/>
<evidence type="ECO:0000256" key="1">
    <source>
        <dbReference type="ARBA" id="ARBA00004906"/>
    </source>
</evidence>
<dbReference type="SUPFAM" id="SSF54695">
    <property type="entry name" value="POZ domain"/>
    <property type="match status" value="1"/>
</dbReference>
<dbReference type="Gene3D" id="3.30.710.10">
    <property type="entry name" value="Potassium Channel Kv1.1, Chain A"/>
    <property type="match status" value="1"/>
</dbReference>
<dbReference type="Gramene" id="OMO65478">
    <property type="protein sequence ID" value="OMO65478"/>
    <property type="gene ID" value="CCACVL1_21514"/>
</dbReference>
<comment type="pathway">
    <text evidence="1">Protein modification; protein ubiquitination.</text>
</comment>
<evidence type="ECO:0000313" key="6">
    <source>
        <dbReference type="Proteomes" id="UP000188268"/>
    </source>
</evidence>
<dbReference type="AlphaFoldDB" id="A0A1R3H532"/>
<evidence type="ECO:0000259" key="4">
    <source>
        <dbReference type="Pfam" id="PF03931"/>
    </source>
</evidence>
<evidence type="ECO:0000256" key="2">
    <source>
        <dbReference type="ARBA" id="ARBA00009993"/>
    </source>
</evidence>
<sequence>MLKLKSQDNQIFEVEEAVAMQSTVIKGMVEDGCGDTDGVVSLPMVNGEILTRIIEWCKKHVNIVEKGGEKEELKNWELSFLDVDKDTLSQLILAANKLKIKTLLYRAWMPRLDGDDLPTAPSRGRNCFGFKLI</sequence>
<dbReference type="PANTHER" id="PTHR11165">
    <property type="entry name" value="SKP1"/>
    <property type="match status" value="1"/>
</dbReference>
<accession>A0A1R3H532</accession>
<dbReference type="GO" id="GO:0009867">
    <property type="term" value="P:jasmonic acid mediated signaling pathway"/>
    <property type="evidence" value="ECO:0007669"/>
    <property type="project" value="UniProtKB-ARBA"/>
</dbReference>
<evidence type="ECO:0000313" key="5">
    <source>
        <dbReference type="EMBL" id="OMO65478.1"/>
    </source>
</evidence>
<dbReference type="SMART" id="SM00512">
    <property type="entry name" value="Skp1"/>
    <property type="match status" value="1"/>
</dbReference>
<dbReference type="InterPro" id="IPR016897">
    <property type="entry name" value="SKP1"/>
</dbReference>
<dbReference type="SUPFAM" id="SSF81382">
    <property type="entry name" value="Skp1 dimerisation domain-like"/>
    <property type="match status" value="1"/>
</dbReference>
<dbReference type="STRING" id="210143.A0A1R3H532"/>
<dbReference type="Proteomes" id="UP000188268">
    <property type="component" value="Unassembled WGS sequence"/>
</dbReference>
<dbReference type="InterPro" id="IPR011333">
    <property type="entry name" value="SKP1/BTB/POZ_sf"/>
</dbReference>
<gene>
    <name evidence="5" type="ORF">CCACVL1_21514</name>
</gene>
<keyword evidence="3" id="KW-0833">Ubl conjugation pathway</keyword>
<dbReference type="OrthoDB" id="7827685at2759"/>
<organism evidence="5 6">
    <name type="scientific">Corchorus capsularis</name>
    <name type="common">Jute</name>
    <dbReference type="NCBI Taxonomy" id="210143"/>
    <lineage>
        <taxon>Eukaryota</taxon>
        <taxon>Viridiplantae</taxon>
        <taxon>Streptophyta</taxon>
        <taxon>Embryophyta</taxon>
        <taxon>Tracheophyta</taxon>
        <taxon>Spermatophyta</taxon>
        <taxon>Magnoliopsida</taxon>
        <taxon>eudicotyledons</taxon>
        <taxon>Gunneridae</taxon>
        <taxon>Pentapetalae</taxon>
        <taxon>rosids</taxon>
        <taxon>malvids</taxon>
        <taxon>Malvales</taxon>
        <taxon>Malvaceae</taxon>
        <taxon>Grewioideae</taxon>
        <taxon>Apeibeae</taxon>
        <taxon>Corchorus</taxon>
    </lineage>
</organism>
<dbReference type="InterPro" id="IPR001232">
    <property type="entry name" value="SKP1-like"/>
</dbReference>
<dbReference type="GO" id="GO:0016567">
    <property type="term" value="P:protein ubiquitination"/>
    <property type="evidence" value="ECO:0007669"/>
    <property type="project" value="UniProtKB-UniPathway"/>
</dbReference>
<dbReference type="Pfam" id="PF03931">
    <property type="entry name" value="Skp1_POZ"/>
    <property type="match status" value="1"/>
</dbReference>
<keyword evidence="6" id="KW-1185">Reference proteome</keyword>
<dbReference type="InterPro" id="IPR036296">
    <property type="entry name" value="SKP1-like_dim_sf"/>
</dbReference>
<name>A0A1R3H532_COCAP</name>
<dbReference type="InterPro" id="IPR016073">
    <property type="entry name" value="Skp1_comp_POZ"/>
</dbReference>
<dbReference type="EMBL" id="AWWV01012625">
    <property type="protein sequence ID" value="OMO65478.1"/>
    <property type="molecule type" value="Genomic_DNA"/>
</dbReference>
<comment type="similarity">
    <text evidence="2">Belongs to the SKP1 family.</text>
</comment>
<reference evidence="5 6" key="1">
    <citation type="submission" date="2013-09" db="EMBL/GenBank/DDBJ databases">
        <title>Corchorus capsularis genome sequencing.</title>
        <authorList>
            <person name="Alam M."/>
            <person name="Haque M.S."/>
            <person name="Islam M.S."/>
            <person name="Emdad E.M."/>
            <person name="Islam M.M."/>
            <person name="Ahmed B."/>
            <person name="Halim A."/>
            <person name="Hossen Q.M.M."/>
            <person name="Hossain M.Z."/>
            <person name="Ahmed R."/>
            <person name="Khan M.M."/>
            <person name="Islam R."/>
            <person name="Rashid M.M."/>
            <person name="Khan S.A."/>
            <person name="Rahman M.S."/>
            <person name="Alam M."/>
        </authorList>
    </citation>
    <scope>NUCLEOTIDE SEQUENCE [LARGE SCALE GENOMIC DNA]</scope>
    <source>
        <strain evidence="6">cv. CVL-1</strain>
        <tissue evidence="5">Whole seedling</tissue>
    </source>
</reference>
<comment type="caution">
    <text evidence="5">The sequence shown here is derived from an EMBL/GenBank/DDBJ whole genome shotgun (WGS) entry which is preliminary data.</text>
</comment>